<dbReference type="InterPro" id="IPR051636">
    <property type="entry name" value="Plant_LTP/defense-related"/>
</dbReference>
<dbReference type="InterPro" id="IPR027923">
    <property type="entry name" value="Hydrophob_seed_dom"/>
</dbReference>
<evidence type="ECO:0000256" key="1">
    <source>
        <dbReference type="ARBA" id="ARBA00008965"/>
    </source>
</evidence>
<evidence type="ECO:0000259" key="3">
    <source>
        <dbReference type="Pfam" id="PF14547"/>
    </source>
</evidence>
<dbReference type="InterPro" id="IPR036312">
    <property type="entry name" value="Bifun_inhib/LTP/seed_sf"/>
</dbReference>
<reference evidence="4 5" key="1">
    <citation type="submission" date="2024-01" db="EMBL/GenBank/DDBJ databases">
        <title>The genomes of 5 underutilized Papilionoideae crops provide insights into root nodulation and disease resistanc.</title>
        <authorList>
            <person name="Jiang F."/>
        </authorList>
    </citation>
    <scope>NUCLEOTIDE SEQUENCE [LARGE SCALE GENOMIC DNA]</scope>
    <source>
        <strain evidence="4">DUOXIRENSHENG_FW03</strain>
        <tissue evidence="4">Leaves</tissue>
    </source>
</reference>
<accession>A0AAN9T5P7</accession>
<dbReference type="EMBL" id="JAYMYS010000001">
    <property type="protein sequence ID" value="KAK7412747.1"/>
    <property type="molecule type" value="Genomic_DNA"/>
</dbReference>
<keyword evidence="5" id="KW-1185">Reference proteome</keyword>
<dbReference type="Proteomes" id="UP001386955">
    <property type="component" value="Unassembled WGS sequence"/>
</dbReference>
<evidence type="ECO:0000313" key="5">
    <source>
        <dbReference type="Proteomes" id="UP001386955"/>
    </source>
</evidence>
<proteinExistence type="inferred from homology"/>
<keyword evidence="2" id="KW-0732">Signal</keyword>
<comment type="similarity">
    <text evidence="1">Belongs to the plant LTP family. PEARLI1 subfamily.</text>
</comment>
<feature type="signal peptide" evidence="2">
    <location>
        <begin position="1"/>
        <end position="22"/>
    </location>
</feature>
<dbReference type="Pfam" id="PF14547">
    <property type="entry name" value="Hydrophob_seed"/>
    <property type="match status" value="1"/>
</dbReference>
<protein>
    <recommendedName>
        <fullName evidence="3">Hydrophobic seed protein domain-containing protein</fullName>
    </recommendedName>
</protein>
<dbReference type="AlphaFoldDB" id="A0AAN9T5P7"/>
<evidence type="ECO:0000256" key="2">
    <source>
        <dbReference type="SAM" id="SignalP"/>
    </source>
</evidence>
<comment type="caution">
    <text evidence="4">The sequence shown here is derived from an EMBL/GenBank/DDBJ whole genome shotgun (WGS) entry which is preliminary data.</text>
</comment>
<dbReference type="SUPFAM" id="SSF47699">
    <property type="entry name" value="Bifunctional inhibitor/lipid-transfer protein/seed storage 2S albumin"/>
    <property type="match status" value="1"/>
</dbReference>
<feature type="domain" description="Hydrophobic seed protein" evidence="3">
    <location>
        <begin position="35"/>
        <end position="106"/>
    </location>
</feature>
<evidence type="ECO:0000313" key="4">
    <source>
        <dbReference type="EMBL" id="KAK7412747.1"/>
    </source>
</evidence>
<sequence length="107" mass="11677">MGSKSVAFLLFLDLLFFSMATSNPLVPNFQPKCPDLRICANILLPPFIPDSNCCPLIEGLIDLQASVCLCSVLKLNIGGIITISLDILLNLQLNNCGRHKPPTYTCQ</sequence>
<organism evidence="4 5">
    <name type="scientific">Psophocarpus tetragonolobus</name>
    <name type="common">Winged bean</name>
    <name type="synonym">Dolichos tetragonolobus</name>
    <dbReference type="NCBI Taxonomy" id="3891"/>
    <lineage>
        <taxon>Eukaryota</taxon>
        <taxon>Viridiplantae</taxon>
        <taxon>Streptophyta</taxon>
        <taxon>Embryophyta</taxon>
        <taxon>Tracheophyta</taxon>
        <taxon>Spermatophyta</taxon>
        <taxon>Magnoliopsida</taxon>
        <taxon>eudicotyledons</taxon>
        <taxon>Gunneridae</taxon>
        <taxon>Pentapetalae</taxon>
        <taxon>rosids</taxon>
        <taxon>fabids</taxon>
        <taxon>Fabales</taxon>
        <taxon>Fabaceae</taxon>
        <taxon>Papilionoideae</taxon>
        <taxon>50 kb inversion clade</taxon>
        <taxon>NPAAA clade</taxon>
        <taxon>indigoferoid/millettioid clade</taxon>
        <taxon>Phaseoleae</taxon>
        <taxon>Psophocarpus</taxon>
    </lineage>
</organism>
<feature type="chain" id="PRO_5042919742" description="Hydrophobic seed protein domain-containing protein" evidence="2">
    <location>
        <begin position="23"/>
        <end position="107"/>
    </location>
</feature>
<name>A0AAN9T5P7_PSOTE</name>
<dbReference type="Gene3D" id="1.10.110.10">
    <property type="entry name" value="Plant lipid-transfer and hydrophobic proteins"/>
    <property type="match status" value="1"/>
</dbReference>
<dbReference type="PANTHER" id="PTHR31731">
    <property type="match status" value="1"/>
</dbReference>
<gene>
    <name evidence="4" type="ORF">VNO78_04341</name>
</gene>